<dbReference type="InterPro" id="IPR021145">
    <property type="entry name" value="Portal_protein_SPP1_Gp6-like"/>
</dbReference>
<dbReference type="Pfam" id="PF05133">
    <property type="entry name" value="SPP1_portal"/>
    <property type="match status" value="1"/>
</dbReference>
<sequence>MAITKKLAEELDSKLDADLARDARLGKPKRYLDGDHDDPYMPRGAKAEYHHLAKRAVTNWLPLVPDTFAKDLFVEGYRTPKAQDDEAAWAHWQANGLDARQSIAHRGALEYGTSYVLVLPSKAESPLIRPLSPLRSMAWYEDEDDDLPFRAIRRLGLTPDGKNRLLEVYEGNEVAVFARDQYGEYTTKGPQEHGLQLPPFVRFRDRLDGQAKGLVTPLIPLQDRVNEVSFATLIALQYASFRQRWATGLAIPVDEDEDSPTYGQPLETFEAAVNRLWISDSPEAKFGDFAQTELSGHHEAYKSSVRTLAALGQISPDVLMGELINVSGDALTNMQHATRRKRSELETLFGESWEHVFRLAAIAKGDPIPADDAQVRWRDADGYNLAAQVDALGKMSQMLQVPNEALWERVPGVTEQDLQRWRELATVDPLTALTAEIERQTTTPITIAETPPAEEADAA</sequence>
<protein>
    <submittedName>
        <fullName evidence="1">Portal protein</fullName>
    </submittedName>
</protein>
<accession>A0A4Y6E6Z6</accession>
<evidence type="ECO:0000313" key="1">
    <source>
        <dbReference type="EMBL" id="QDF14177.1"/>
    </source>
</evidence>
<name>A0A4Y6E6Z6_9CAUD</name>
<keyword evidence="2" id="KW-1185">Reference proteome</keyword>
<dbReference type="Proteomes" id="UP000317085">
    <property type="component" value="Segment"/>
</dbReference>
<proteinExistence type="predicted"/>
<dbReference type="EMBL" id="MK880124">
    <property type="protein sequence ID" value="QDF14177.1"/>
    <property type="molecule type" value="Genomic_DNA"/>
</dbReference>
<reference evidence="2" key="1">
    <citation type="submission" date="2019-05" db="EMBL/GenBank/DDBJ databases">
        <authorList>
            <person name="Matney K."/>
            <person name="Lacafta O."/>
            <person name="Ahmed J."/>
            <person name="Anderson S."/>
            <person name="Assadpour T."/>
            <person name="Espinosa K."/>
            <person name="Gadsden T."/>
            <person name="Graham A."/>
            <person name="Hajjar W."/>
            <person name="Howard T."/>
            <person name="Matsen K."/>
            <person name="Osu J."/>
            <person name="Rup E."/>
            <person name="Sang H."/>
            <person name="Wadi S."/>
            <person name="McNeal J."/>
            <person name="Temple L."/>
        </authorList>
    </citation>
    <scope>NUCLEOTIDE SEQUENCE [LARGE SCALE GENOMIC DNA]</scope>
</reference>
<evidence type="ECO:0000313" key="2">
    <source>
        <dbReference type="Proteomes" id="UP000317085"/>
    </source>
</evidence>
<organism evidence="1 2">
    <name type="scientific">Microbacterium phage IAmGroot</name>
    <dbReference type="NCBI Taxonomy" id="2588486"/>
    <lineage>
        <taxon>Viruses</taxon>
        <taxon>Duplodnaviria</taxon>
        <taxon>Heunggongvirae</taxon>
        <taxon>Uroviricota</taxon>
        <taxon>Caudoviricetes</taxon>
        <taxon>Casidaviridae</taxon>
        <taxon>Gardenstatevirus</taxon>
        <taxon>Gardenstatevirus iamgroot</taxon>
    </lineage>
</organism>
<gene>
    <name evidence="1" type="primary">3</name>
    <name evidence="1" type="ORF">SEA_IAMGROOT_3</name>
</gene>